<dbReference type="InterPro" id="IPR050695">
    <property type="entry name" value="N-acetylmuramoyl_amidase_3"/>
</dbReference>
<gene>
    <name evidence="6" type="ORF">ENK44_07435</name>
</gene>
<proteinExistence type="predicted"/>
<dbReference type="Pfam" id="PF01520">
    <property type="entry name" value="Amidase_3"/>
    <property type="match status" value="1"/>
</dbReference>
<dbReference type="EMBL" id="DRQG01000071">
    <property type="protein sequence ID" value="HGY55514.1"/>
    <property type="molecule type" value="Genomic_DNA"/>
</dbReference>
<dbReference type="SMART" id="SM00646">
    <property type="entry name" value="Ami_3"/>
    <property type="match status" value="1"/>
</dbReference>
<dbReference type="InterPro" id="IPR036582">
    <property type="entry name" value="Mao_N_sf"/>
</dbReference>
<comment type="caution">
    <text evidence="6">The sequence shown here is derived from an EMBL/GenBank/DDBJ whole genome shotgun (WGS) entry which is preliminary data.</text>
</comment>
<organism evidence="6">
    <name type="scientific">Caldithrix abyssi</name>
    <dbReference type="NCBI Taxonomy" id="187145"/>
    <lineage>
        <taxon>Bacteria</taxon>
        <taxon>Pseudomonadati</taxon>
        <taxon>Calditrichota</taxon>
        <taxon>Calditrichia</taxon>
        <taxon>Calditrichales</taxon>
        <taxon>Calditrichaceae</taxon>
        <taxon>Caldithrix</taxon>
    </lineage>
</organism>
<evidence type="ECO:0000259" key="5">
    <source>
        <dbReference type="SMART" id="SM00646"/>
    </source>
</evidence>
<dbReference type="Proteomes" id="UP000885779">
    <property type="component" value="Unassembled WGS sequence"/>
</dbReference>
<evidence type="ECO:0000256" key="3">
    <source>
        <dbReference type="ARBA" id="ARBA00022801"/>
    </source>
</evidence>
<dbReference type="PANTHER" id="PTHR30404">
    <property type="entry name" value="N-ACETYLMURAMOYL-L-ALANINE AMIDASE"/>
    <property type="match status" value="1"/>
</dbReference>
<feature type="domain" description="MurNAc-LAA" evidence="5">
    <location>
        <begin position="349"/>
        <end position="505"/>
    </location>
</feature>
<dbReference type="CDD" id="cd02696">
    <property type="entry name" value="MurNAc-LAA"/>
    <property type="match status" value="1"/>
</dbReference>
<evidence type="ECO:0000313" key="6">
    <source>
        <dbReference type="EMBL" id="HGY55514.1"/>
    </source>
</evidence>
<dbReference type="SUPFAM" id="SSF53187">
    <property type="entry name" value="Zn-dependent exopeptidases"/>
    <property type="match status" value="1"/>
</dbReference>
<accession>A0A7V4U052</accession>
<reference evidence="6" key="1">
    <citation type="journal article" date="2020" name="mSystems">
        <title>Genome- and Community-Level Interaction Insights into Carbon Utilization and Element Cycling Functions of Hydrothermarchaeota in Hydrothermal Sediment.</title>
        <authorList>
            <person name="Zhou Z."/>
            <person name="Liu Y."/>
            <person name="Xu W."/>
            <person name="Pan J."/>
            <person name="Luo Z.H."/>
            <person name="Li M."/>
        </authorList>
    </citation>
    <scope>NUCLEOTIDE SEQUENCE [LARGE SCALE GENOMIC DNA]</scope>
    <source>
        <strain evidence="6">HyVt-577</strain>
    </source>
</reference>
<keyword evidence="3" id="KW-0378">Hydrolase</keyword>
<keyword evidence="4" id="KW-0732">Signal</keyword>
<dbReference type="GO" id="GO:0008745">
    <property type="term" value="F:N-acetylmuramoyl-L-alanine amidase activity"/>
    <property type="evidence" value="ECO:0007669"/>
    <property type="project" value="UniProtKB-EC"/>
</dbReference>
<dbReference type="PANTHER" id="PTHR30404:SF0">
    <property type="entry name" value="N-ACETYLMURAMOYL-L-ALANINE AMIDASE AMIC"/>
    <property type="match status" value="1"/>
</dbReference>
<dbReference type="SUPFAM" id="SSF55383">
    <property type="entry name" value="Copper amine oxidase, domain N"/>
    <property type="match status" value="1"/>
</dbReference>
<evidence type="ECO:0000256" key="1">
    <source>
        <dbReference type="ARBA" id="ARBA00001561"/>
    </source>
</evidence>
<dbReference type="Pfam" id="PF07833">
    <property type="entry name" value="Cu_amine_oxidN1"/>
    <property type="match status" value="1"/>
</dbReference>
<dbReference type="GO" id="GO:0009253">
    <property type="term" value="P:peptidoglycan catabolic process"/>
    <property type="evidence" value="ECO:0007669"/>
    <property type="project" value="InterPro"/>
</dbReference>
<name>A0A7V4U052_CALAY</name>
<protein>
    <recommendedName>
        <fullName evidence="2">N-acetylmuramoyl-L-alanine amidase</fullName>
        <ecNumber evidence="2">3.5.1.28</ecNumber>
    </recommendedName>
</protein>
<sequence length="515" mass="59153">MIRRRFLKILSSLSGGLSLVNLFAGPVKAAQYDNTKNWYVVNRERGGEKIPLQYQYINKRLFVRLNDFAEANNYGIFTNTDRRKSVLYVDKTKIKLTANNSFIIINNNQIFQFPEQPFWQNGALWVPVILLENIFNNFSGHVLHIDEKKREIIIGEKNVNITNLIISAKENGTLIHIQTTKRFQDKDISLKIVNGWLHVEIYGGTADENTLSRKYNSGLISEIQVIQFEQMVSLAFKLRQKVLSREIIRDEENNGFYVTLKTKEVAEKKNETQDELDKQRKEWIVDKIIIDPGHGGKDPGAIGYGKVREKDIVLPVALKLGKAIKKRLPDVEIVFTRKTDVFIPLWKRTKIANANKGKLFVSLHCNSNRNRKVRGFETYFLSAEKDEKAKDVVLQENQSIHFEEEADQSRYKGINFVLATMAQNAFIKQSQYFASTLQNSMKRKLQPIGLKSRGVKQGPFWVMVGATMPNVLVEMGFISNKNEAKLLKQRNIQQKIADAICDGIVKYKTDFESSI</sequence>
<dbReference type="GO" id="GO:0030288">
    <property type="term" value="C:outer membrane-bounded periplasmic space"/>
    <property type="evidence" value="ECO:0007669"/>
    <property type="project" value="TreeGrafter"/>
</dbReference>
<dbReference type="InterPro" id="IPR002508">
    <property type="entry name" value="MurNAc-LAA_cat"/>
</dbReference>
<dbReference type="AlphaFoldDB" id="A0A7V4U052"/>
<dbReference type="FunFam" id="3.40.630.40:FF:000005">
    <property type="entry name" value="N-acetylmuramoyl-L-alanine amidase (AmiA)"/>
    <property type="match status" value="1"/>
</dbReference>
<dbReference type="Gene3D" id="3.40.630.40">
    <property type="entry name" value="Zn-dependent exopeptidases"/>
    <property type="match status" value="1"/>
</dbReference>
<dbReference type="InterPro" id="IPR012854">
    <property type="entry name" value="Cu_amine_oxidase-like_N"/>
</dbReference>
<evidence type="ECO:0000256" key="2">
    <source>
        <dbReference type="ARBA" id="ARBA00011901"/>
    </source>
</evidence>
<dbReference type="EC" id="3.5.1.28" evidence="2"/>
<feature type="chain" id="PRO_5030558710" description="N-acetylmuramoyl-L-alanine amidase" evidence="4">
    <location>
        <begin position="30"/>
        <end position="515"/>
    </location>
</feature>
<comment type="catalytic activity">
    <reaction evidence="1">
        <text>Hydrolyzes the link between N-acetylmuramoyl residues and L-amino acid residues in certain cell-wall glycopeptides.</text>
        <dbReference type="EC" id="3.5.1.28"/>
    </reaction>
</comment>
<evidence type="ECO:0000256" key="4">
    <source>
        <dbReference type="SAM" id="SignalP"/>
    </source>
</evidence>
<feature type="signal peptide" evidence="4">
    <location>
        <begin position="1"/>
        <end position="29"/>
    </location>
</feature>